<reference evidence="10 11" key="1">
    <citation type="submission" date="2024-12" db="EMBL/GenBank/DDBJ databases">
        <title>The unique morphological basis and parallel evolutionary history of personate flowers in Penstemon.</title>
        <authorList>
            <person name="Depatie T.H."/>
            <person name="Wessinger C.A."/>
        </authorList>
    </citation>
    <scope>NUCLEOTIDE SEQUENCE [LARGE SCALE GENOMIC DNA]</scope>
    <source>
        <strain evidence="10">WTNN_2</strain>
        <tissue evidence="10">Leaf</tissue>
    </source>
</reference>
<evidence type="ECO:0000256" key="7">
    <source>
        <dbReference type="ARBA" id="ARBA00023242"/>
    </source>
</evidence>
<dbReference type="GO" id="GO:0008270">
    <property type="term" value="F:zinc ion binding"/>
    <property type="evidence" value="ECO:0007669"/>
    <property type="project" value="UniProtKB-KW"/>
</dbReference>
<dbReference type="PANTHER" id="PTHR45801:SF117">
    <property type="entry name" value="OS07G0417400 PROTEIN"/>
    <property type="match status" value="1"/>
</dbReference>
<proteinExistence type="predicted"/>
<dbReference type="Gene3D" id="3.30.160.60">
    <property type="entry name" value="Classic Zinc Finger"/>
    <property type="match status" value="1"/>
</dbReference>
<evidence type="ECO:0000256" key="8">
    <source>
        <dbReference type="PROSITE-ProRule" id="PRU00042"/>
    </source>
</evidence>
<evidence type="ECO:0000256" key="5">
    <source>
        <dbReference type="ARBA" id="ARBA00023015"/>
    </source>
</evidence>
<sequence length="148" mass="17035">MDIDQNSSVHFKSYRCTFCKRGFQNAQALGGHMNIHRKDRAKLKEFSSENLLSLDITKSTDFEDNSSTSDEKFVLESDTNNKKCINEKHEENRDIVHFVKEKSVSPLSLHADEEPPLSHMVKNVENKLEHGEVDLELRLGPEPHDQDK</sequence>
<gene>
    <name evidence="10" type="ORF">ACJIZ3_022055</name>
</gene>
<evidence type="ECO:0000256" key="4">
    <source>
        <dbReference type="ARBA" id="ARBA00022833"/>
    </source>
</evidence>
<keyword evidence="7" id="KW-0539">Nucleus</keyword>
<keyword evidence="3 8" id="KW-0863">Zinc-finger</keyword>
<evidence type="ECO:0000256" key="6">
    <source>
        <dbReference type="ARBA" id="ARBA00023163"/>
    </source>
</evidence>
<dbReference type="InterPro" id="IPR013087">
    <property type="entry name" value="Znf_C2H2_type"/>
</dbReference>
<protein>
    <recommendedName>
        <fullName evidence="9">C2H2-type domain-containing protein</fullName>
    </recommendedName>
</protein>
<keyword evidence="4" id="KW-0862">Zinc</keyword>
<keyword evidence="2" id="KW-0479">Metal-binding</keyword>
<dbReference type="InterPro" id="IPR052426">
    <property type="entry name" value="Plant_dev_regulator"/>
</dbReference>
<keyword evidence="6" id="KW-0804">Transcription</keyword>
<evidence type="ECO:0000259" key="9">
    <source>
        <dbReference type="PROSITE" id="PS50157"/>
    </source>
</evidence>
<feature type="domain" description="C2H2-type" evidence="9">
    <location>
        <begin position="14"/>
        <end position="41"/>
    </location>
</feature>
<dbReference type="PANTHER" id="PTHR45801">
    <property type="entry name" value="OS07G0101800 PROTEIN"/>
    <property type="match status" value="1"/>
</dbReference>
<comment type="caution">
    <text evidence="10">The sequence shown here is derived from an EMBL/GenBank/DDBJ whole genome shotgun (WGS) entry which is preliminary data.</text>
</comment>
<organism evidence="10 11">
    <name type="scientific">Penstemon smallii</name>
    <dbReference type="NCBI Taxonomy" id="265156"/>
    <lineage>
        <taxon>Eukaryota</taxon>
        <taxon>Viridiplantae</taxon>
        <taxon>Streptophyta</taxon>
        <taxon>Embryophyta</taxon>
        <taxon>Tracheophyta</taxon>
        <taxon>Spermatophyta</taxon>
        <taxon>Magnoliopsida</taxon>
        <taxon>eudicotyledons</taxon>
        <taxon>Gunneridae</taxon>
        <taxon>Pentapetalae</taxon>
        <taxon>asterids</taxon>
        <taxon>lamiids</taxon>
        <taxon>Lamiales</taxon>
        <taxon>Plantaginaceae</taxon>
        <taxon>Cheloneae</taxon>
        <taxon>Penstemon</taxon>
    </lineage>
</organism>
<keyword evidence="11" id="KW-1185">Reference proteome</keyword>
<dbReference type="Proteomes" id="UP001634393">
    <property type="component" value="Unassembled WGS sequence"/>
</dbReference>
<evidence type="ECO:0000313" key="11">
    <source>
        <dbReference type="Proteomes" id="UP001634393"/>
    </source>
</evidence>
<evidence type="ECO:0000256" key="2">
    <source>
        <dbReference type="ARBA" id="ARBA00022723"/>
    </source>
</evidence>
<evidence type="ECO:0000256" key="1">
    <source>
        <dbReference type="ARBA" id="ARBA00004123"/>
    </source>
</evidence>
<comment type="subcellular location">
    <subcellularLocation>
        <location evidence="1">Nucleus</location>
    </subcellularLocation>
</comment>
<dbReference type="InterPro" id="IPR036236">
    <property type="entry name" value="Znf_C2H2_sf"/>
</dbReference>
<keyword evidence="5" id="KW-0805">Transcription regulation</keyword>
<dbReference type="SUPFAM" id="SSF57667">
    <property type="entry name" value="beta-beta-alpha zinc fingers"/>
    <property type="match status" value="1"/>
</dbReference>
<evidence type="ECO:0000256" key="3">
    <source>
        <dbReference type="ARBA" id="ARBA00022771"/>
    </source>
</evidence>
<evidence type="ECO:0000313" key="10">
    <source>
        <dbReference type="EMBL" id="KAL3826026.1"/>
    </source>
</evidence>
<name>A0ABD3SN59_9LAMI</name>
<dbReference type="PROSITE" id="PS00028">
    <property type="entry name" value="ZINC_FINGER_C2H2_1"/>
    <property type="match status" value="1"/>
</dbReference>
<dbReference type="AlphaFoldDB" id="A0ABD3SN59"/>
<accession>A0ABD3SN59</accession>
<dbReference type="Pfam" id="PF13912">
    <property type="entry name" value="zf-C2H2_6"/>
    <property type="match status" value="1"/>
</dbReference>
<dbReference type="PROSITE" id="PS50157">
    <property type="entry name" value="ZINC_FINGER_C2H2_2"/>
    <property type="match status" value="1"/>
</dbReference>
<dbReference type="GO" id="GO:0005634">
    <property type="term" value="C:nucleus"/>
    <property type="evidence" value="ECO:0007669"/>
    <property type="project" value="UniProtKB-SubCell"/>
</dbReference>
<dbReference type="EMBL" id="JBJXBP010000006">
    <property type="protein sequence ID" value="KAL3826026.1"/>
    <property type="molecule type" value="Genomic_DNA"/>
</dbReference>